<dbReference type="InterPro" id="IPR029063">
    <property type="entry name" value="SAM-dependent_MTases_sf"/>
</dbReference>
<dbReference type="OMA" id="FPREHEQ"/>
<dbReference type="SUPFAM" id="SSF53335">
    <property type="entry name" value="S-adenosyl-L-methionine-dependent methyltransferases"/>
    <property type="match status" value="1"/>
</dbReference>
<gene>
    <name evidence="5" type="ORF">NEMVEDRAFT_v1g25565</name>
</gene>
<dbReference type="Proteomes" id="UP000001593">
    <property type="component" value="Unassembled WGS sequence"/>
</dbReference>
<dbReference type="InterPro" id="IPR002935">
    <property type="entry name" value="SAM_O-MeTrfase"/>
</dbReference>
<evidence type="ECO:0000313" key="6">
    <source>
        <dbReference type="Proteomes" id="UP000001593"/>
    </source>
</evidence>
<dbReference type="GO" id="GO:0008757">
    <property type="term" value="F:S-adenosylmethionine-dependent methyltransferase activity"/>
    <property type="evidence" value="ECO:0000318"/>
    <property type="project" value="GO_Central"/>
</dbReference>
<dbReference type="AlphaFoldDB" id="A7RZ56"/>
<proteinExistence type="inferred from homology"/>
<evidence type="ECO:0000256" key="4">
    <source>
        <dbReference type="ARBA" id="ARBA00023453"/>
    </source>
</evidence>
<evidence type="ECO:0000256" key="1">
    <source>
        <dbReference type="ARBA" id="ARBA00022603"/>
    </source>
</evidence>
<comment type="similarity">
    <text evidence="4">Belongs to the class I-like SAM-binding methyltransferase superfamily. Cation-dependent O-methyltransferase family.</text>
</comment>
<reference evidence="5 6" key="1">
    <citation type="journal article" date="2007" name="Science">
        <title>Sea anemone genome reveals ancestral eumetazoan gene repertoire and genomic organization.</title>
        <authorList>
            <person name="Putnam N.H."/>
            <person name="Srivastava M."/>
            <person name="Hellsten U."/>
            <person name="Dirks B."/>
            <person name="Chapman J."/>
            <person name="Salamov A."/>
            <person name="Terry A."/>
            <person name="Shapiro H."/>
            <person name="Lindquist E."/>
            <person name="Kapitonov V.V."/>
            <person name="Jurka J."/>
            <person name="Genikhovich G."/>
            <person name="Grigoriev I.V."/>
            <person name="Lucas S.M."/>
            <person name="Steele R.E."/>
            <person name="Finnerty J.R."/>
            <person name="Technau U."/>
            <person name="Martindale M.Q."/>
            <person name="Rokhsar D.S."/>
        </authorList>
    </citation>
    <scope>NUCLEOTIDE SEQUENCE [LARGE SCALE GENOMIC DNA]</scope>
    <source>
        <strain evidence="6">CH2 X CH6</strain>
    </source>
</reference>
<protein>
    <recommendedName>
        <fullName evidence="7">Caffeoyl-CoA O-methyltransferase</fullName>
    </recommendedName>
</protein>
<dbReference type="InParanoid" id="A7RZ56"/>
<keyword evidence="1" id="KW-0489">Methyltransferase</keyword>
<dbReference type="PROSITE" id="PS51682">
    <property type="entry name" value="SAM_OMT_I"/>
    <property type="match status" value="1"/>
</dbReference>
<sequence>LGVFTGYNTINMAMCLPYGGKVVACDVTDESLKAVDFTSLVKEAGVEDKVDLRIQPAIKTLDELIVNGESGTYDFVFIDADKPSQMIYYEKSLVLLRQGGMVAIDNVIFGGKVTKDPLEMDEGTKCIHELNMKIHKDERVTMAMLPFADGVTLATK</sequence>
<dbReference type="PhylomeDB" id="A7RZ56"/>
<keyword evidence="3" id="KW-0949">S-adenosyl-L-methionine</keyword>
<evidence type="ECO:0008006" key="7">
    <source>
        <dbReference type="Google" id="ProtNLM"/>
    </source>
</evidence>
<dbReference type="InterPro" id="IPR050362">
    <property type="entry name" value="Cation-dep_OMT"/>
</dbReference>
<organism evidence="5 6">
    <name type="scientific">Nematostella vectensis</name>
    <name type="common">Starlet sea anemone</name>
    <dbReference type="NCBI Taxonomy" id="45351"/>
    <lineage>
        <taxon>Eukaryota</taxon>
        <taxon>Metazoa</taxon>
        <taxon>Cnidaria</taxon>
        <taxon>Anthozoa</taxon>
        <taxon>Hexacorallia</taxon>
        <taxon>Actiniaria</taxon>
        <taxon>Edwardsiidae</taxon>
        <taxon>Nematostella</taxon>
    </lineage>
</organism>
<dbReference type="Pfam" id="PF01596">
    <property type="entry name" value="Methyltransf_3"/>
    <property type="match status" value="1"/>
</dbReference>
<dbReference type="STRING" id="45351.A7RZ56"/>
<keyword evidence="2" id="KW-0808">Transferase</keyword>
<dbReference type="PANTHER" id="PTHR10509:SF93">
    <property type="entry name" value="CATECHOL O-METHYLTRANSFERASE DOMAIN-CONTAINING PROTEIN 1"/>
    <property type="match status" value="1"/>
</dbReference>
<dbReference type="EMBL" id="DS469556">
    <property type="protein sequence ID" value="EDO43225.1"/>
    <property type="molecule type" value="Genomic_DNA"/>
</dbReference>
<keyword evidence="6" id="KW-1185">Reference proteome</keyword>
<feature type="non-terminal residue" evidence="5">
    <location>
        <position position="156"/>
    </location>
</feature>
<evidence type="ECO:0000256" key="3">
    <source>
        <dbReference type="ARBA" id="ARBA00022691"/>
    </source>
</evidence>
<dbReference type="HOGENOM" id="CLU_067676_5_1_1"/>
<dbReference type="GO" id="GO:0032259">
    <property type="term" value="P:methylation"/>
    <property type="evidence" value="ECO:0007669"/>
    <property type="project" value="UniProtKB-KW"/>
</dbReference>
<accession>A7RZ56</accession>
<dbReference type="Gene3D" id="3.40.50.150">
    <property type="entry name" value="Vaccinia Virus protein VP39"/>
    <property type="match status" value="1"/>
</dbReference>
<evidence type="ECO:0000256" key="2">
    <source>
        <dbReference type="ARBA" id="ARBA00022679"/>
    </source>
</evidence>
<evidence type="ECO:0000313" key="5">
    <source>
        <dbReference type="EMBL" id="EDO43225.1"/>
    </source>
</evidence>
<dbReference type="eggNOG" id="KOG1663">
    <property type="taxonomic scope" value="Eukaryota"/>
</dbReference>
<dbReference type="PANTHER" id="PTHR10509">
    <property type="entry name" value="O-METHYLTRANSFERASE-RELATED"/>
    <property type="match status" value="1"/>
</dbReference>
<dbReference type="KEGG" id="nve:5515106"/>
<feature type="non-terminal residue" evidence="5">
    <location>
        <position position="1"/>
    </location>
</feature>
<name>A7RZ56_NEMVE</name>
<dbReference type="GO" id="GO:0008171">
    <property type="term" value="F:O-methyltransferase activity"/>
    <property type="evidence" value="ECO:0007669"/>
    <property type="project" value="InterPro"/>
</dbReference>